<dbReference type="InterPro" id="IPR036249">
    <property type="entry name" value="Thioredoxin-like_sf"/>
</dbReference>
<dbReference type="FunFam" id="3.40.30.10:FF:000331">
    <property type="entry name" value="Glutathione S-transferase"/>
    <property type="match status" value="1"/>
</dbReference>
<dbReference type="EMBL" id="JACIJH010000002">
    <property type="protein sequence ID" value="MBB5705560.1"/>
    <property type="molecule type" value="Genomic_DNA"/>
</dbReference>
<dbReference type="SUPFAM" id="SSF47616">
    <property type="entry name" value="GST C-terminal domain-like"/>
    <property type="match status" value="1"/>
</dbReference>
<dbReference type="InterPro" id="IPR036282">
    <property type="entry name" value="Glutathione-S-Trfase_C_sf"/>
</dbReference>
<dbReference type="SFLD" id="SFLDS00019">
    <property type="entry name" value="Glutathione_Transferase_(cytos"/>
    <property type="match status" value="1"/>
</dbReference>
<feature type="domain" description="GST C-terminal" evidence="3">
    <location>
        <begin position="95"/>
        <end position="222"/>
    </location>
</feature>
<dbReference type="PANTHER" id="PTHR44051:SF8">
    <property type="entry name" value="GLUTATHIONE S-TRANSFERASE GSTA"/>
    <property type="match status" value="1"/>
</dbReference>
<dbReference type="AlphaFoldDB" id="A0A7W9B3G0"/>
<feature type="domain" description="GST N-terminal" evidence="2">
    <location>
        <begin position="1"/>
        <end position="92"/>
    </location>
</feature>
<dbReference type="SUPFAM" id="SSF52833">
    <property type="entry name" value="Thioredoxin-like"/>
    <property type="match status" value="1"/>
</dbReference>
<dbReference type="PANTHER" id="PTHR44051">
    <property type="entry name" value="GLUTATHIONE S-TRANSFERASE-RELATED"/>
    <property type="match status" value="1"/>
</dbReference>
<dbReference type="InterPro" id="IPR010987">
    <property type="entry name" value="Glutathione-S-Trfase_C-like"/>
</dbReference>
<dbReference type="EC" id="2.5.1.18" evidence="4"/>
<name>A0A7W9B3G0_9SPHN</name>
<comment type="similarity">
    <text evidence="1">Belongs to the GST superfamily.</text>
</comment>
<dbReference type="Proteomes" id="UP000537161">
    <property type="component" value="Unassembled WGS sequence"/>
</dbReference>
<dbReference type="CDD" id="cd03046">
    <property type="entry name" value="GST_N_GTT1_like"/>
    <property type="match status" value="1"/>
</dbReference>
<dbReference type="Gene3D" id="3.40.30.10">
    <property type="entry name" value="Glutaredoxin"/>
    <property type="match status" value="1"/>
</dbReference>
<dbReference type="Gene3D" id="1.20.1050.10">
    <property type="match status" value="1"/>
</dbReference>
<accession>A0A7W9B3G0</accession>
<dbReference type="GO" id="GO:0004364">
    <property type="term" value="F:glutathione transferase activity"/>
    <property type="evidence" value="ECO:0007669"/>
    <property type="project" value="UniProtKB-EC"/>
</dbReference>
<dbReference type="PROSITE" id="PS50404">
    <property type="entry name" value="GST_NTER"/>
    <property type="match status" value="1"/>
</dbReference>
<reference evidence="4 5" key="1">
    <citation type="submission" date="2020-08" db="EMBL/GenBank/DDBJ databases">
        <title>Genomic Encyclopedia of Type Strains, Phase IV (KMG-IV): sequencing the most valuable type-strain genomes for metagenomic binning, comparative biology and taxonomic classification.</title>
        <authorList>
            <person name="Goeker M."/>
        </authorList>
    </citation>
    <scope>NUCLEOTIDE SEQUENCE [LARGE SCALE GENOMIC DNA]</scope>
    <source>
        <strain evidence="4 5">DSM 27163</strain>
    </source>
</reference>
<evidence type="ECO:0000259" key="3">
    <source>
        <dbReference type="PROSITE" id="PS50405"/>
    </source>
</evidence>
<dbReference type="Pfam" id="PF00043">
    <property type="entry name" value="GST_C"/>
    <property type="match status" value="1"/>
</dbReference>
<dbReference type="Pfam" id="PF02798">
    <property type="entry name" value="GST_N"/>
    <property type="match status" value="1"/>
</dbReference>
<dbReference type="PROSITE" id="PS50405">
    <property type="entry name" value="GST_CTER"/>
    <property type="match status" value="1"/>
</dbReference>
<keyword evidence="4" id="KW-0808">Transferase</keyword>
<dbReference type="CDD" id="cd03207">
    <property type="entry name" value="GST_C_8"/>
    <property type="match status" value="1"/>
</dbReference>
<sequence length="224" mass="24925">MPVNPNATIEITAFDWVPDFARGFVRDLRPRWACEEMGIDYAEHLISAVNRPAEHYRDQPWGQVPVLRDGDVRLFESGAILLHLAEKDEALLPPDPQGRATVTSWLFAAYNSVEPLMFELSNVDLFAAGEEWAKLRRPGLMEFIHQRFGKLAEALGDRPWLAGDFSVADIAMATVLREGIESSAVAEHPKLEAYLARCLARPAFDRALKAQLAAFREEAGPVGG</sequence>
<proteinExistence type="inferred from homology"/>
<keyword evidence="5" id="KW-1185">Reference proteome</keyword>
<evidence type="ECO:0000313" key="4">
    <source>
        <dbReference type="EMBL" id="MBB5705560.1"/>
    </source>
</evidence>
<dbReference type="RefSeq" id="WP_184095741.1">
    <property type="nucleotide sequence ID" value="NZ_JACIJH010000002.1"/>
</dbReference>
<evidence type="ECO:0000313" key="5">
    <source>
        <dbReference type="Proteomes" id="UP000537161"/>
    </source>
</evidence>
<evidence type="ECO:0000256" key="1">
    <source>
        <dbReference type="RuleBase" id="RU003494"/>
    </source>
</evidence>
<comment type="caution">
    <text evidence="4">The sequence shown here is derived from an EMBL/GenBank/DDBJ whole genome shotgun (WGS) entry which is preliminary data.</text>
</comment>
<dbReference type="SFLD" id="SFLDG00358">
    <property type="entry name" value="Main_(cytGST)"/>
    <property type="match status" value="1"/>
</dbReference>
<gene>
    <name evidence="4" type="ORF">FHR21_000893</name>
</gene>
<protein>
    <submittedName>
        <fullName evidence="4">Glutathione S-transferase</fullName>
        <ecNumber evidence="4">2.5.1.18</ecNumber>
    </submittedName>
</protein>
<organism evidence="4 5">
    <name type="scientific">Sphingopyxis panaciterrulae</name>
    <dbReference type="NCBI Taxonomy" id="462372"/>
    <lineage>
        <taxon>Bacteria</taxon>
        <taxon>Pseudomonadati</taxon>
        <taxon>Pseudomonadota</taxon>
        <taxon>Alphaproteobacteria</taxon>
        <taxon>Sphingomonadales</taxon>
        <taxon>Sphingomonadaceae</taxon>
        <taxon>Sphingopyxis</taxon>
    </lineage>
</organism>
<dbReference type="InterPro" id="IPR004046">
    <property type="entry name" value="GST_C"/>
</dbReference>
<evidence type="ECO:0000259" key="2">
    <source>
        <dbReference type="PROSITE" id="PS50404"/>
    </source>
</evidence>
<dbReference type="InterPro" id="IPR004045">
    <property type="entry name" value="Glutathione_S-Trfase_N"/>
</dbReference>
<dbReference type="InterPro" id="IPR040079">
    <property type="entry name" value="Glutathione_S-Trfase"/>
</dbReference>